<evidence type="ECO:0000256" key="2">
    <source>
        <dbReference type="ARBA" id="ARBA00023180"/>
    </source>
</evidence>
<feature type="disulfide bond" evidence="3">
    <location>
        <begin position="55"/>
        <end position="382"/>
    </location>
</feature>
<dbReference type="SUPFAM" id="SSF53254">
    <property type="entry name" value="Phosphoglycerate mutase-like"/>
    <property type="match status" value="1"/>
</dbReference>
<proteinExistence type="predicted"/>
<evidence type="ECO:0000256" key="3">
    <source>
        <dbReference type="PIRSR" id="PIRSR000894-2"/>
    </source>
</evidence>
<reference evidence="5 6" key="1">
    <citation type="submission" date="2017-07" db="EMBL/GenBank/DDBJ databases">
        <authorList>
            <person name="Talla V."/>
            <person name="Backstrom N."/>
        </authorList>
    </citation>
    <scope>NUCLEOTIDE SEQUENCE [LARGE SCALE GENOMIC DNA]</scope>
</reference>
<dbReference type="GO" id="GO:0003993">
    <property type="term" value="F:acid phosphatase activity"/>
    <property type="evidence" value="ECO:0007669"/>
    <property type="project" value="TreeGrafter"/>
</dbReference>
<dbReference type="InterPro" id="IPR016274">
    <property type="entry name" value="Histidine_acid_Pase_euk"/>
</dbReference>
<organism evidence="5 6">
    <name type="scientific">Leptidea sinapis</name>
    <dbReference type="NCBI Taxonomy" id="189913"/>
    <lineage>
        <taxon>Eukaryota</taxon>
        <taxon>Metazoa</taxon>
        <taxon>Ecdysozoa</taxon>
        <taxon>Arthropoda</taxon>
        <taxon>Hexapoda</taxon>
        <taxon>Insecta</taxon>
        <taxon>Pterygota</taxon>
        <taxon>Neoptera</taxon>
        <taxon>Endopterygota</taxon>
        <taxon>Lepidoptera</taxon>
        <taxon>Glossata</taxon>
        <taxon>Ditrysia</taxon>
        <taxon>Papilionoidea</taxon>
        <taxon>Pieridae</taxon>
        <taxon>Dismorphiinae</taxon>
        <taxon>Leptidea</taxon>
    </lineage>
</organism>
<dbReference type="InterPro" id="IPR000560">
    <property type="entry name" value="His_Pase_clade-2"/>
</dbReference>
<keyword evidence="2" id="KW-0325">Glycoprotein</keyword>
<feature type="signal peptide" evidence="4">
    <location>
        <begin position="1"/>
        <end position="18"/>
    </location>
</feature>
<dbReference type="GO" id="GO:0052745">
    <property type="term" value="F:inositol phosphate phosphatase activity"/>
    <property type="evidence" value="ECO:0007669"/>
    <property type="project" value="TreeGrafter"/>
</dbReference>
<gene>
    <name evidence="5" type="ORF">LSINAPIS_LOCUS13969</name>
</gene>
<protein>
    <submittedName>
        <fullName evidence="5">Uncharacterized protein</fullName>
    </submittedName>
</protein>
<accession>A0A5E4R1C2</accession>
<dbReference type="PANTHER" id="PTHR20963">
    <property type="entry name" value="MULTIPLE INOSITOL POLYPHOSPHATE PHOSPHATASE-RELATED"/>
    <property type="match status" value="1"/>
</dbReference>
<dbReference type="InterPro" id="IPR029033">
    <property type="entry name" value="His_PPase_superfam"/>
</dbReference>
<feature type="disulfide bond" evidence="3">
    <location>
        <begin position="259"/>
        <end position="274"/>
    </location>
</feature>
<keyword evidence="3" id="KW-1015">Disulfide bond</keyword>
<sequence length="431" mass="51463">MNINLLKFVFMYLLITCALNISCIKPDDIRNYLGTRTPYRFKHNKNDTRLNFLSCKERKIWMLVRHGSRLPSAKDIVGAQTYLKDLKYEILMQHRNGRGELNEEQLRRLGGWTCDMQVENQKYLTLEGQDEMILLAERMQKRLPKIIKHEYQNQTFQFRYTPTQRTQQSARYFALGLFDKKIAQDVVFEPAVKVDTTLRFYKHCDRWQKQVKKNPETYKEQMLYGNSREMNDTLEIVSRKLGFDRVLSLDIVALMYRICGFETSQHKHSTSPWCYGFDERSIRRLEYYYDLKHYWLDGYGHELTYRPACMLMKHLVDNMRTQRRNATFLFAHSGTLLKLLTHLQLYKPNSHLRGHSIDEDRTFRVSDIDCFASNIAFILYKCKDGDKLLTLHQEKVVRLPMCDEELCPLDHLIDYYKHTIDNCIYEDICKL</sequence>
<evidence type="ECO:0000313" key="6">
    <source>
        <dbReference type="Proteomes" id="UP000324832"/>
    </source>
</evidence>
<dbReference type="EMBL" id="FZQP02006834">
    <property type="protein sequence ID" value="VVD04147.1"/>
    <property type="molecule type" value="Genomic_DNA"/>
</dbReference>
<evidence type="ECO:0000256" key="4">
    <source>
        <dbReference type="SAM" id="SignalP"/>
    </source>
</evidence>
<dbReference type="Proteomes" id="UP000324832">
    <property type="component" value="Unassembled WGS sequence"/>
</dbReference>
<keyword evidence="1" id="KW-0378">Hydrolase</keyword>
<dbReference type="CDD" id="cd07061">
    <property type="entry name" value="HP_HAP_like"/>
    <property type="match status" value="1"/>
</dbReference>
<name>A0A5E4R1C2_9NEOP</name>
<dbReference type="AlphaFoldDB" id="A0A5E4R1C2"/>
<dbReference type="PANTHER" id="PTHR20963:SF51">
    <property type="entry name" value="MULTIPLE INOSITOL POLYPHOSPHATE PHOSPHATASE 1"/>
    <property type="match status" value="1"/>
</dbReference>
<feature type="disulfide bond" evidence="3">
    <location>
        <begin position="402"/>
        <end position="407"/>
    </location>
</feature>
<dbReference type="Pfam" id="PF00328">
    <property type="entry name" value="His_Phos_2"/>
    <property type="match status" value="1"/>
</dbReference>
<keyword evidence="6" id="KW-1185">Reference proteome</keyword>
<dbReference type="PIRSF" id="PIRSF000894">
    <property type="entry name" value="Acid_phosphatase"/>
    <property type="match status" value="1"/>
</dbReference>
<feature type="chain" id="PRO_5023021182" evidence="4">
    <location>
        <begin position="19"/>
        <end position="431"/>
    </location>
</feature>
<keyword evidence="4" id="KW-0732">Signal</keyword>
<evidence type="ECO:0000256" key="1">
    <source>
        <dbReference type="ARBA" id="ARBA00022801"/>
    </source>
</evidence>
<evidence type="ECO:0000313" key="5">
    <source>
        <dbReference type="EMBL" id="VVD04147.1"/>
    </source>
</evidence>
<dbReference type="Gene3D" id="3.40.50.1240">
    <property type="entry name" value="Phosphoglycerate mutase-like"/>
    <property type="match status" value="1"/>
</dbReference>